<dbReference type="GO" id="GO:0004018">
    <property type="term" value="F:N6-(1,2-dicarboxyethyl)AMP AMP-lyase (fumarate-forming) activity"/>
    <property type="evidence" value="ECO:0007669"/>
    <property type="project" value="UniProtKB-UniRule"/>
</dbReference>
<dbReference type="SUPFAM" id="SSF48557">
    <property type="entry name" value="L-aspartase-like"/>
    <property type="match status" value="1"/>
</dbReference>
<dbReference type="Pfam" id="PF10397">
    <property type="entry name" value="ADSL_C"/>
    <property type="match status" value="1"/>
</dbReference>
<keyword evidence="3" id="KW-0658">Purine biosynthesis</keyword>
<comment type="similarity">
    <text evidence="3">Belongs to the lyase 1 family. Adenylosuccinate lyase subfamily.</text>
</comment>
<dbReference type="GO" id="GO:0044208">
    <property type="term" value="P:'de novo' AMP biosynthetic process"/>
    <property type="evidence" value="ECO:0007669"/>
    <property type="project" value="UniProtKB-UniPathway"/>
</dbReference>
<dbReference type="InterPro" id="IPR000362">
    <property type="entry name" value="Fumarate_lyase_fam"/>
</dbReference>
<proteinExistence type="inferred from homology"/>
<keyword evidence="1 3" id="KW-0456">Lyase</keyword>
<accession>A0A0C2CTX6</accession>
<dbReference type="EMBL" id="JMCC02000108">
    <property type="protein sequence ID" value="KIG13065.1"/>
    <property type="molecule type" value="Genomic_DNA"/>
</dbReference>
<organism evidence="5 6">
    <name type="scientific">Enhygromyxa salina</name>
    <dbReference type="NCBI Taxonomy" id="215803"/>
    <lineage>
        <taxon>Bacteria</taxon>
        <taxon>Pseudomonadati</taxon>
        <taxon>Myxococcota</taxon>
        <taxon>Polyangia</taxon>
        <taxon>Nannocystales</taxon>
        <taxon>Nannocystaceae</taxon>
        <taxon>Enhygromyxa</taxon>
    </lineage>
</organism>
<dbReference type="SMART" id="SM00998">
    <property type="entry name" value="ADSL_C"/>
    <property type="match status" value="1"/>
</dbReference>
<dbReference type="Gene3D" id="1.20.200.10">
    <property type="entry name" value="Fumarase/aspartase (Central domain)"/>
    <property type="match status" value="1"/>
</dbReference>
<dbReference type="EC" id="4.3.2.2" evidence="2 3"/>
<dbReference type="Gene3D" id="1.10.275.60">
    <property type="match status" value="1"/>
</dbReference>
<dbReference type="PANTHER" id="PTHR43172">
    <property type="entry name" value="ADENYLOSUCCINATE LYASE"/>
    <property type="match status" value="1"/>
</dbReference>
<dbReference type="GO" id="GO:0005829">
    <property type="term" value="C:cytosol"/>
    <property type="evidence" value="ECO:0007669"/>
    <property type="project" value="TreeGrafter"/>
</dbReference>
<dbReference type="UniPathway" id="UPA00074">
    <property type="reaction ID" value="UER00132"/>
</dbReference>
<dbReference type="GO" id="GO:0070626">
    <property type="term" value="F:(S)-2-(5-amino-1-(5-phospho-D-ribosyl)imidazole-4-carboxamido) succinate lyase (fumarate-forming) activity"/>
    <property type="evidence" value="ECO:0007669"/>
    <property type="project" value="TreeGrafter"/>
</dbReference>
<dbReference type="Pfam" id="PF00206">
    <property type="entry name" value="Lyase_1"/>
    <property type="match status" value="1"/>
</dbReference>
<evidence type="ECO:0000259" key="4">
    <source>
        <dbReference type="SMART" id="SM00998"/>
    </source>
</evidence>
<dbReference type="Gene3D" id="1.10.40.30">
    <property type="entry name" value="Fumarase/aspartase (C-terminal domain)"/>
    <property type="match status" value="1"/>
</dbReference>
<name>A0A0C2CTX6_9BACT</name>
<reference evidence="5 6" key="1">
    <citation type="submission" date="2014-12" db="EMBL/GenBank/DDBJ databases">
        <title>Genome assembly of Enhygromyxa salina DSM 15201.</title>
        <authorList>
            <person name="Sharma G."/>
            <person name="Subramanian S."/>
        </authorList>
    </citation>
    <scope>NUCLEOTIDE SEQUENCE [LARGE SCALE GENOMIC DNA]</scope>
    <source>
        <strain evidence="5 6">DSM 15201</strain>
    </source>
</reference>
<feature type="domain" description="Adenylosuccinate lyase C-terminal" evidence="4">
    <location>
        <begin position="397"/>
        <end position="478"/>
    </location>
</feature>
<dbReference type="GO" id="GO:0006189">
    <property type="term" value="P:'de novo' IMP biosynthetic process"/>
    <property type="evidence" value="ECO:0007669"/>
    <property type="project" value="UniProtKB-UniPathway"/>
</dbReference>
<comment type="pathway">
    <text evidence="3">Purine metabolism; AMP biosynthesis via de novo pathway; AMP from IMP: step 2/2.</text>
</comment>
<dbReference type="Proteomes" id="UP000031599">
    <property type="component" value="Unassembled WGS sequence"/>
</dbReference>
<dbReference type="PROSITE" id="PS00163">
    <property type="entry name" value="FUMARATE_LYASES"/>
    <property type="match status" value="1"/>
</dbReference>
<protein>
    <recommendedName>
        <fullName evidence="2 3">Adenylosuccinate lyase</fullName>
        <shortName evidence="3">ASL</shortName>
        <ecNumber evidence="2 3">4.3.2.2</ecNumber>
    </recommendedName>
    <alternativeName>
        <fullName evidence="3">Adenylosuccinase</fullName>
    </alternativeName>
</protein>
<comment type="catalytic activity">
    <reaction evidence="3">
        <text>N(6)-(1,2-dicarboxyethyl)-AMP = fumarate + AMP</text>
        <dbReference type="Rhea" id="RHEA:16853"/>
        <dbReference type="ChEBI" id="CHEBI:29806"/>
        <dbReference type="ChEBI" id="CHEBI:57567"/>
        <dbReference type="ChEBI" id="CHEBI:456215"/>
        <dbReference type="EC" id="4.3.2.2"/>
    </reaction>
</comment>
<dbReference type="InterPro" id="IPR022761">
    <property type="entry name" value="Fumarate_lyase_N"/>
</dbReference>
<sequence length="501" mass="55139">MTNEPGDILAAMTAPTSAPTREPSQAPDYRSPLASRYATKAMLANFSDRRRALLWRDLWIALAKAEAGLGLAITQAQITALERSREQIDFDRVAALEAELRHDVMAHVHHYGEVAGADAGKIIHLGATSCFVTDNAELVMIRAGLELIMDRLYTSLTQLAAFAKRWRAEPIQAYTHFQPAQLTTVGKRACLWAQDFELDLETLEQLVARLPLRGVKGTTGTQASFLQLFAGAKDPHAKVRALDEQVCAAMGFAGSIPVSGQTYTRKLDTWVVSALADIAGSAAKFATDLRLLAHEREVEEPLGSKQIGSSAMAYKRNPMRSERICSLARFVHSLATSPRETHANQWLERTLDDSANRRLVLTEAFLATDAILNLVVDVTAGLEVNPAMLRKNMADELPFMATENVMMRAVEAGGDRQALHERIRVLSLEAAGELKAGRGNDLIARMQADPQLGAHVDDASLDPARYVGRSPEQVDDYLESLVRLLDRHRAREGRFSARVRV</sequence>
<dbReference type="AlphaFoldDB" id="A0A0C2CTX6"/>
<comment type="catalytic activity">
    <reaction evidence="3">
        <text>(2S)-2-[5-amino-1-(5-phospho-beta-D-ribosyl)imidazole-4-carboxamido]succinate = 5-amino-1-(5-phospho-beta-D-ribosyl)imidazole-4-carboxamide + fumarate</text>
        <dbReference type="Rhea" id="RHEA:23920"/>
        <dbReference type="ChEBI" id="CHEBI:29806"/>
        <dbReference type="ChEBI" id="CHEBI:58443"/>
        <dbReference type="ChEBI" id="CHEBI:58475"/>
        <dbReference type="EC" id="4.3.2.2"/>
    </reaction>
</comment>
<dbReference type="InterPro" id="IPR004769">
    <property type="entry name" value="Pur_lyase"/>
</dbReference>
<dbReference type="PRINTS" id="PR00149">
    <property type="entry name" value="FUMRATELYASE"/>
</dbReference>
<comment type="caution">
    <text evidence="5">The sequence shown here is derived from an EMBL/GenBank/DDBJ whole genome shotgun (WGS) entry which is preliminary data.</text>
</comment>
<evidence type="ECO:0000256" key="1">
    <source>
        <dbReference type="ARBA" id="ARBA00023239"/>
    </source>
</evidence>
<dbReference type="NCBIfam" id="TIGR00928">
    <property type="entry name" value="purB"/>
    <property type="match status" value="1"/>
</dbReference>
<dbReference type="PANTHER" id="PTHR43172:SF1">
    <property type="entry name" value="ADENYLOSUCCINATE LYASE"/>
    <property type="match status" value="1"/>
</dbReference>
<evidence type="ECO:0000256" key="2">
    <source>
        <dbReference type="NCBIfam" id="TIGR00928"/>
    </source>
</evidence>
<comment type="pathway">
    <text evidence="3">Purine metabolism; IMP biosynthesis via de novo pathway; 5-amino-1-(5-phospho-D-ribosyl)imidazole-4-carboxamide from 5-amino-1-(5-phospho-D-ribosyl)imidazole-4-carboxylate: step 2/2.</text>
</comment>
<evidence type="ECO:0000313" key="6">
    <source>
        <dbReference type="Proteomes" id="UP000031599"/>
    </source>
</evidence>
<dbReference type="InterPro" id="IPR020557">
    <property type="entry name" value="Fumarate_lyase_CS"/>
</dbReference>
<evidence type="ECO:0000313" key="5">
    <source>
        <dbReference type="EMBL" id="KIG13065.1"/>
    </source>
</evidence>
<dbReference type="InterPro" id="IPR008948">
    <property type="entry name" value="L-Aspartase-like"/>
</dbReference>
<evidence type="ECO:0000256" key="3">
    <source>
        <dbReference type="RuleBase" id="RU361172"/>
    </source>
</evidence>
<dbReference type="UniPathway" id="UPA00075">
    <property type="reaction ID" value="UER00336"/>
</dbReference>
<dbReference type="InterPro" id="IPR019468">
    <property type="entry name" value="AdenyloSucc_lyase_C"/>
</dbReference>
<gene>
    <name evidence="5" type="ORF">DB30_00602</name>
</gene>